<evidence type="ECO:0000256" key="3">
    <source>
        <dbReference type="ARBA" id="ARBA00022729"/>
    </source>
</evidence>
<evidence type="ECO:0000256" key="2">
    <source>
        <dbReference type="ARBA" id="ARBA00022723"/>
    </source>
</evidence>
<dbReference type="CDD" id="cd13851">
    <property type="entry name" value="CuRO_1_Fet3p"/>
    <property type="match status" value="1"/>
</dbReference>
<feature type="transmembrane region" description="Helical" evidence="8">
    <location>
        <begin position="599"/>
        <end position="621"/>
    </location>
</feature>
<dbReference type="GO" id="GO:0004322">
    <property type="term" value="F:ferroxidase activity"/>
    <property type="evidence" value="ECO:0007669"/>
    <property type="project" value="TreeGrafter"/>
</dbReference>
<organism evidence="13 14">
    <name type="scientific">Sistotremastrum suecicum HHB10207 ss-3</name>
    <dbReference type="NCBI Taxonomy" id="1314776"/>
    <lineage>
        <taxon>Eukaryota</taxon>
        <taxon>Fungi</taxon>
        <taxon>Dikarya</taxon>
        <taxon>Basidiomycota</taxon>
        <taxon>Agaricomycotina</taxon>
        <taxon>Agaricomycetes</taxon>
        <taxon>Sistotremastrales</taxon>
        <taxon>Sistotremastraceae</taxon>
        <taxon>Sistotremastrum</taxon>
    </lineage>
</organism>
<keyword evidence="4" id="KW-0560">Oxidoreductase</keyword>
<keyword evidence="8" id="KW-0812">Transmembrane</keyword>
<dbReference type="SUPFAM" id="SSF49503">
    <property type="entry name" value="Cupredoxins"/>
    <property type="match status" value="3"/>
</dbReference>
<dbReference type="InterPro" id="IPR002355">
    <property type="entry name" value="Cu_oxidase_Cu_BS"/>
</dbReference>
<feature type="domain" description="Plastocyanin-like" evidence="11">
    <location>
        <begin position="431"/>
        <end position="543"/>
    </location>
</feature>
<dbReference type="PROSITE" id="PS00080">
    <property type="entry name" value="MULTICOPPER_OXIDASE2"/>
    <property type="match status" value="1"/>
</dbReference>
<dbReference type="GO" id="GO:0010106">
    <property type="term" value="P:cellular response to iron ion starvation"/>
    <property type="evidence" value="ECO:0007669"/>
    <property type="project" value="TreeGrafter"/>
</dbReference>
<gene>
    <name evidence="13" type="ORF">SISSUDRAFT_1131776</name>
</gene>
<reference evidence="13 14" key="1">
    <citation type="journal article" date="2016" name="Mol. Biol. Evol.">
        <title>Comparative Genomics of Early-Diverging Mushroom-Forming Fungi Provides Insights into the Origins of Lignocellulose Decay Capabilities.</title>
        <authorList>
            <person name="Nagy L.G."/>
            <person name="Riley R."/>
            <person name="Tritt A."/>
            <person name="Adam C."/>
            <person name="Daum C."/>
            <person name="Floudas D."/>
            <person name="Sun H."/>
            <person name="Yadav J.S."/>
            <person name="Pangilinan J."/>
            <person name="Larsson K.H."/>
            <person name="Matsuura K."/>
            <person name="Barry K."/>
            <person name="Labutti K."/>
            <person name="Kuo R."/>
            <person name="Ohm R.A."/>
            <person name="Bhattacharya S.S."/>
            <person name="Shirouzu T."/>
            <person name="Yoshinaga Y."/>
            <person name="Martin F.M."/>
            <person name="Grigoriev I.V."/>
            <person name="Hibbett D.S."/>
        </authorList>
    </citation>
    <scope>NUCLEOTIDE SEQUENCE [LARGE SCALE GENOMIC DNA]</scope>
    <source>
        <strain evidence="13 14">HHB10207 ss-3</strain>
    </source>
</reference>
<name>A0A165ZRW7_9AGAM</name>
<evidence type="ECO:0000256" key="4">
    <source>
        <dbReference type="ARBA" id="ARBA00023002"/>
    </source>
</evidence>
<evidence type="ECO:0000256" key="7">
    <source>
        <dbReference type="ARBA" id="ARBA00023180"/>
    </source>
</evidence>
<dbReference type="InterPro" id="IPR011707">
    <property type="entry name" value="Cu-oxidase-like_N"/>
</dbReference>
<proteinExistence type="inferred from homology"/>
<dbReference type="InterPro" id="IPR045087">
    <property type="entry name" value="Cu-oxidase_fam"/>
</dbReference>
<dbReference type="EMBL" id="KV428175">
    <property type="protein sequence ID" value="KZT34574.1"/>
    <property type="molecule type" value="Genomic_DNA"/>
</dbReference>
<dbReference type="AlphaFoldDB" id="A0A165ZRW7"/>
<sequence length="659" mass="72044">MRVSVSGIVVALVKLHLVSAELHEVWWNITYTNANPDGLFDRQVIGINGSWPPPPIEVTVNDTLRVHAFNSLDVPTSLHHHGQYFNSSSYNDGAVGVTQCGIPPGQSYTYEVPMNVSGQWGSYWVHAHATGQYVDGLRAPVVIHRNPDFVTSTGADHSKFATPPPPSVPEPYAYDEEYTVILSDWYHEQHSVLLAQFISQANPGGAEPVPDSAIMYFSQNGSYLPPAPWVSSVGDATPTAVGFNENSTLPFQPGKTYRLRVINQSAFSMFFFWIEGHDMRVIEVDGTDVEEFQTDIVTITVAQRYSVLVTALNDTSQNFVIHANMDTDMFDTVPDALQPNITSSITYNNSAPFATTDNATVDDYPQFPDILLTPLEIIPEIPASVQHALTVSFDTMTDGTNRAMFNNITYNAPLVPALFSELTLGGNATVQGAYGPSAIVLDHLDVVELTVTNLDAGKHPFHLHGHKFAIINRVADITSDDPTQNPPVTEGQANPMRRDTIEIPSGGSVTLRWVADNPGAWFFHCHIDWHLSAGLAVVFLEAPLLAQSVTHPPQYAYDQCQTLGQPISGNAAGHASTTDLTGLTLGPYLQNNGWHGRGIGAMFGCVLTAVLGMASVIWYALGGNISDEEMEHEARQQVYEKERRGGKFGVVKRLFKAKN</sequence>
<dbReference type="PANTHER" id="PTHR11709">
    <property type="entry name" value="MULTI-COPPER OXIDASE"/>
    <property type="match status" value="1"/>
</dbReference>
<dbReference type="STRING" id="1314776.A0A165ZRW7"/>
<comment type="similarity">
    <text evidence="1">Belongs to the multicopper oxidase family.</text>
</comment>
<dbReference type="InterPro" id="IPR008972">
    <property type="entry name" value="Cupredoxin"/>
</dbReference>
<keyword evidence="5" id="KW-0186">Copper</keyword>
<dbReference type="Pfam" id="PF07732">
    <property type="entry name" value="Cu-oxidase_3"/>
    <property type="match status" value="1"/>
</dbReference>
<dbReference type="PROSITE" id="PS00079">
    <property type="entry name" value="MULTICOPPER_OXIDASE1"/>
    <property type="match status" value="1"/>
</dbReference>
<evidence type="ECO:0000256" key="5">
    <source>
        <dbReference type="ARBA" id="ARBA00023008"/>
    </source>
</evidence>
<keyword evidence="2" id="KW-0479">Metal-binding</keyword>
<keyword evidence="8" id="KW-0472">Membrane</keyword>
<evidence type="ECO:0000259" key="10">
    <source>
        <dbReference type="Pfam" id="PF00394"/>
    </source>
</evidence>
<evidence type="ECO:0000313" key="13">
    <source>
        <dbReference type="EMBL" id="KZT34574.1"/>
    </source>
</evidence>
<evidence type="ECO:0000256" key="1">
    <source>
        <dbReference type="ARBA" id="ARBA00010609"/>
    </source>
</evidence>
<feature type="domain" description="Plastocyanin-like" evidence="10">
    <location>
        <begin position="176"/>
        <end position="349"/>
    </location>
</feature>
<dbReference type="CDD" id="cd13899">
    <property type="entry name" value="CuRO_3_Fet3p"/>
    <property type="match status" value="1"/>
</dbReference>
<evidence type="ECO:0000256" key="6">
    <source>
        <dbReference type="ARBA" id="ARBA00023157"/>
    </source>
</evidence>
<keyword evidence="3 9" id="KW-0732">Signal</keyword>
<dbReference type="CDD" id="cd13877">
    <property type="entry name" value="CuRO_2_Fet3p_like"/>
    <property type="match status" value="1"/>
</dbReference>
<keyword evidence="6" id="KW-1015">Disulfide bond</keyword>
<dbReference type="InterPro" id="IPR033138">
    <property type="entry name" value="Cu_oxidase_CS"/>
</dbReference>
<accession>A0A165ZRW7</accession>
<evidence type="ECO:0000256" key="8">
    <source>
        <dbReference type="SAM" id="Phobius"/>
    </source>
</evidence>
<dbReference type="OrthoDB" id="2121828at2759"/>
<dbReference type="GO" id="GO:0033573">
    <property type="term" value="C:high-affinity iron permease complex"/>
    <property type="evidence" value="ECO:0007669"/>
    <property type="project" value="TreeGrafter"/>
</dbReference>
<dbReference type="InterPro" id="IPR044130">
    <property type="entry name" value="CuRO_2_Fet3-like"/>
</dbReference>
<dbReference type="InterPro" id="IPR001117">
    <property type="entry name" value="Cu-oxidase_2nd"/>
</dbReference>
<dbReference type="PANTHER" id="PTHR11709:SF361">
    <property type="entry name" value="IRON TRANSPORT MULTICOPPER OXIDASE FET3"/>
    <property type="match status" value="1"/>
</dbReference>
<keyword evidence="8" id="KW-1133">Transmembrane helix</keyword>
<dbReference type="GO" id="GO:0005507">
    <property type="term" value="F:copper ion binding"/>
    <property type="evidence" value="ECO:0007669"/>
    <property type="project" value="InterPro"/>
</dbReference>
<dbReference type="Gene3D" id="2.60.40.420">
    <property type="entry name" value="Cupredoxins - blue copper proteins"/>
    <property type="match status" value="3"/>
</dbReference>
<keyword evidence="7" id="KW-0325">Glycoprotein</keyword>
<dbReference type="Pfam" id="PF07731">
    <property type="entry name" value="Cu-oxidase_2"/>
    <property type="match status" value="1"/>
</dbReference>
<dbReference type="Proteomes" id="UP000076798">
    <property type="component" value="Unassembled WGS sequence"/>
</dbReference>
<evidence type="ECO:0000259" key="11">
    <source>
        <dbReference type="Pfam" id="PF07731"/>
    </source>
</evidence>
<feature type="domain" description="Plastocyanin-like" evidence="12">
    <location>
        <begin position="29"/>
        <end position="146"/>
    </location>
</feature>
<evidence type="ECO:0000313" key="14">
    <source>
        <dbReference type="Proteomes" id="UP000076798"/>
    </source>
</evidence>
<protein>
    <submittedName>
        <fullName evidence="13">Fet3 protein</fullName>
    </submittedName>
</protein>
<dbReference type="GO" id="GO:0033215">
    <property type="term" value="P:reductive iron assimilation"/>
    <property type="evidence" value="ECO:0007669"/>
    <property type="project" value="TreeGrafter"/>
</dbReference>
<feature type="chain" id="PRO_5007870199" evidence="9">
    <location>
        <begin position="21"/>
        <end position="659"/>
    </location>
</feature>
<evidence type="ECO:0000259" key="12">
    <source>
        <dbReference type="Pfam" id="PF07732"/>
    </source>
</evidence>
<dbReference type="InterPro" id="IPR011706">
    <property type="entry name" value="Cu-oxidase_C"/>
</dbReference>
<dbReference type="Pfam" id="PF00394">
    <property type="entry name" value="Cu-oxidase"/>
    <property type="match status" value="1"/>
</dbReference>
<evidence type="ECO:0000256" key="9">
    <source>
        <dbReference type="SAM" id="SignalP"/>
    </source>
</evidence>
<keyword evidence="14" id="KW-1185">Reference proteome</keyword>
<feature type="signal peptide" evidence="9">
    <location>
        <begin position="1"/>
        <end position="20"/>
    </location>
</feature>